<evidence type="ECO:0000313" key="1">
    <source>
        <dbReference type="EMBL" id="GAI91110.1"/>
    </source>
</evidence>
<dbReference type="EMBL" id="BARW01023044">
    <property type="protein sequence ID" value="GAI91110.1"/>
    <property type="molecule type" value="Genomic_DNA"/>
</dbReference>
<proteinExistence type="predicted"/>
<accession>X1TU78</accession>
<gene>
    <name evidence="1" type="ORF">S12H4_38300</name>
</gene>
<sequence length="58" mass="6381">MEAAWAALGGLPDLLTTFKTDLTNWFTFDAAEFNEAMAKLSEAMKPAEMPEPPTKFEG</sequence>
<dbReference type="AlphaFoldDB" id="X1TU78"/>
<protein>
    <submittedName>
        <fullName evidence="1">Uncharacterized protein</fullName>
    </submittedName>
</protein>
<organism evidence="1">
    <name type="scientific">marine sediment metagenome</name>
    <dbReference type="NCBI Taxonomy" id="412755"/>
    <lineage>
        <taxon>unclassified sequences</taxon>
        <taxon>metagenomes</taxon>
        <taxon>ecological metagenomes</taxon>
    </lineage>
</organism>
<comment type="caution">
    <text evidence="1">The sequence shown here is derived from an EMBL/GenBank/DDBJ whole genome shotgun (WGS) entry which is preliminary data.</text>
</comment>
<name>X1TU78_9ZZZZ</name>
<reference evidence="1" key="1">
    <citation type="journal article" date="2014" name="Front. Microbiol.">
        <title>High frequency of phylogenetically diverse reductive dehalogenase-homologous genes in deep subseafloor sedimentary metagenomes.</title>
        <authorList>
            <person name="Kawai M."/>
            <person name="Futagami T."/>
            <person name="Toyoda A."/>
            <person name="Takaki Y."/>
            <person name="Nishi S."/>
            <person name="Hori S."/>
            <person name="Arai W."/>
            <person name="Tsubouchi T."/>
            <person name="Morono Y."/>
            <person name="Uchiyama I."/>
            <person name="Ito T."/>
            <person name="Fujiyama A."/>
            <person name="Inagaki F."/>
            <person name="Takami H."/>
        </authorList>
    </citation>
    <scope>NUCLEOTIDE SEQUENCE</scope>
    <source>
        <strain evidence="1">Expedition CK06-06</strain>
    </source>
</reference>